<protein>
    <recommendedName>
        <fullName evidence="4">Peptidase domain-containing protein</fullName>
    </recommendedName>
</protein>
<keyword evidence="3" id="KW-1185">Reference proteome</keyword>
<dbReference type="AlphaFoldDB" id="A0A6A5YG83"/>
<accession>A0A6A5YG83</accession>
<name>A0A6A5YG83_9PLEO</name>
<evidence type="ECO:0000313" key="3">
    <source>
        <dbReference type="Proteomes" id="UP000799770"/>
    </source>
</evidence>
<gene>
    <name evidence="2" type="ORF">BDV96DRAFT_592712</name>
</gene>
<dbReference type="Proteomes" id="UP000799770">
    <property type="component" value="Unassembled WGS sequence"/>
</dbReference>
<evidence type="ECO:0000256" key="1">
    <source>
        <dbReference type="SAM" id="SignalP"/>
    </source>
</evidence>
<sequence>MCFFPISFAILAFAFALAAHARIPTPFESIDKKTYYIDRSCDDRREFRDSWNRAIDHAAIVVKRVDDDHDHEFHDIFNKIFQVDMSKRAYVEIVDEIMEKFEEIANWKEATGSSNIGNLRKAHVKVYCDNDAFYDPGRRLGTRSDRWYKDKDGWYKDDINMLKTSPEPMCAIGRSVPGSTYTLRYQDRYGEWRKHKTNRVTITFCDYLFNPTEQNPPGYVFGHYPLGVFRSWTTKRLDKEGWEIDDFSLLIAHNMLHEMVRATTLGNVRDVQDEAGAYKWKGVLGNVY</sequence>
<feature type="signal peptide" evidence="1">
    <location>
        <begin position="1"/>
        <end position="21"/>
    </location>
</feature>
<feature type="chain" id="PRO_5025454096" description="Peptidase domain-containing protein" evidence="1">
    <location>
        <begin position="22"/>
        <end position="288"/>
    </location>
</feature>
<dbReference type="OrthoDB" id="4585232at2759"/>
<evidence type="ECO:0000313" key="2">
    <source>
        <dbReference type="EMBL" id="KAF2105317.1"/>
    </source>
</evidence>
<dbReference type="EMBL" id="ML977384">
    <property type="protein sequence ID" value="KAF2105317.1"/>
    <property type="molecule type" value="Genomic_DNA"/>
</dbReference>
<keyword evidence="1" id="KW-0732">Signal</keyword>
<reference evidence="2" key="1">
    <citation type="journal article" date="2020" name="Stud. Mycol.">
        <title>101 Dothideomycetes genomes: a test case for predicting lifestyles and emergence of pathogens.</title>
        <authorList>
            <person name="Haridas S."/>
            <person name="Albert R."/>
            <person name="Binder M."/>
            <person name="Bloem J."/>
            <person name="Labutti K."/>
            <person name="Salamov A."/>
            <person name="Andreopoulos B."/>
            <person name="Baker S."/>
            <person name="Barry K."/>
            <person name="Bills G."/>
            <person name="Bluhm B."/>
            <person name="Cannon C."/>
            <person name="Castanera R."/>
            <person name="Culley D."/>
            <person name="Daum C."/>
            <person name="Ezra D."/>
            <person name="Gonzalez J."/>
            <person name="Henrissat B."/>
            <person name="Kuo A."/>
            <person name="Liang C."/>
            <person name="Lipzen A."/>
            <person name="Lutzoni F."/>
            <person name="Magnuson J."/>
            <person name="Mondo S."/>
            <person name="Nolan M."/>
            <person name="Ohm R."/>
            <person name="Pangilinan J."/>
            <person name="Park H.-J."/>
            <person name="Ramirez L."/>
            <person name="Alfaro M."/>
            <person name="Sun H."/>
            <person name="Tritt A."/>
            <person name="Yoshinaga Y."/>
            <person name="Zwiers L.-H."/>
            <person name="Turgeon B."/>
            <person name="Goodwin S."/>
            <person name="Spatafora J."/>
            <person name="Crous P."/>
            <person name="Grigoriev I."/>
        </authorList>
    </citation>
    <scope>NUCLEOTIDE SEQUENCE</scope>
    <source>
        <strain evidence="2">CBS 627.86</strain>
    </source>
</reference>
<organism evidence="2 3">
    <name type="scientific">Lophiotrema nucula</name>
    <dbReference type="NCBI Taxonomy" id="690887"/>
    <lineage>
        <taxon>Eukaryota</taxon>
        <taxon>Fungi</taxon>
        <taxon>Dikarya</taxon>
        <taxon>Ascomycota</taxon>
        <taxon>Pezizomycotina</taxon>
        <taxon>Dothideomycetes</taxon>
        <taxon>Pleosporomycetidae</taxon>
        <taxon>Pleosporales</taxon>
        <taxon>Lophiotremataceae</taxon>
        <taxon>Lophiotrema</taxon>
    </lineage>
</organism>
<evidence type="ECO:0008006" key="4">
    <source>
        <dbReference type="Google" id="ProtNLM"/>
    </source>
</evidence>
<proteinExistence type="predicted"/>